<keyword evidence="5" id="KW-0411">Iron-sulfur</keyword>
<dbReference type="EMBL" id="SMGG01000004">
    <property type="protein sequence ID" value="TCK60409.1"/>
    <property type="molecule type" value="Genomic_DNA"/>
</dbReference>
<sequence length="340" mass="37408">MNIHDIIKKVNNREAFTQQEVVSMLEINPRSREAAVLMGESSRISRELTGNTAEVHGQFALNLAPCPVNCRFCAFAAKYGIFKEPKELTVQECTEYALGFDNSEENAAVFLMTTANYDFGKFIEISSEVRKVLRPETLMIANVGDMTPEQAKRMKDAGFNGTYHAIRMGEGDKTNAPVKNRLKTIRAFQDAGLIVGTCVEPIGPEHTNEEIAEKILLAASFDPAFSGAMRRITIPGSDLEQYGMISELRLAQIVAVTRIATPMTVLGNCTHEPNVMGAMAGANLFWAEVGGNPRDTKEKTEENRGVSVADCAKLLSEAEWQVAKHPSAYYNKTHGKLAEI</sequence>
<evidence type="ECO:0000256" key="5">
    <source>
        <dbReference type="ARBA" id="ARBA00023014"/>
    </source>
</evidence>
<evidence type="ECO:0000313" key="7">
    <source>
        <dbReference type="EMBL" id="TCK60409.1"/>
    </source>
</evidence>
<comment type="cofactor">
    <cofactor evidence="1">
        <name>[4Fe-4S] cluster</name>
        <dbReference type="ChEBI" id="CHEBI:49883"/>
    </cofactor>
</comment>
<dbReference type="Gene3D" id="3.20.20.70">
    <property type="entry name" value="Aldolase class I"/>
    <property type="match status" value="1"/>
</dbReference>
<dbReference type="InterPro" id="IPR007197">
    <property type="entry name" value="rSAM"/>
</dbReference>
<dbReference type="PROSITE" id="PS51918">
    <property type="entry name" value="RADICAL_SAM"/>
    <property type="match status" value="1"/>
</dbReference>
<dbReference type="GO" id="GO:0051536">
    <property type="term" value="F:iron-sulfur cluster binding"/>
    <property type="evidence" value="ECO:0007669"/>
    <property type="project" value="UniProtKB-KW"/>
</dbReference>
<gene>
    <name evidence="7" type="ORF">C8D98_1282</name>
</gene>
<keyword evidence="3" id="KW-0479">Metal-binding</keyword>
<keyword evidence="4" id="KW-0408">Iron</keyword>
<evidence type="ECO:0000256" key="3">
    <source>
        <dbReference type="ARBA" id="ARBA00022723"/>
    </source>
</evidence>
<dbReference type="SUPFAM" id="SSF102114">
    <property type="entry name" value="Radical SAM enzymes"/>
    <property type="match status" value="1"/>
</dbReference>
<dbReference type="RefSeq" id="WP_132873095.1">
    <property type="nucleotide sequence ID" value="NZ_SMGG01000004.1"/>
</dbReference>
<dbReference type="InterPro" id="IPR013785">
    <property type="entry name" value="Aldolase_TIM"/>
</dbReference>
<accession>A0A4R1KB86</accession>
<comment type="caution">
    <text evidence="7">The sequence shown here is derived from an EMBL/GenBank/DDBJ whole genome shotgun (WGS) entry which is preliminary data.</text>
</comment>
<protein>
    <submittedName>
        <fullName evidence="7">Biotin synthase</fullName>
    </submittedName>
</protein>
<evidence type="ECO:0000259" key="6">
    <source>
        <dbReference type="PROSITE" id="PS51918"/>
    </source>
</evidence>
<dbReference type="GO" id="GO:0003824">
    <property type="term" value="F:catalytic activity"/>
    <property type="evidence" value="ECO:0007669"/>
    <property type="project" value="InterPro"/>
</dbReference>
<evidence type="ECO:0000256" key="2">
    <source>
        <dbReference type="ARBA" id="ARBA00022691"/>
    </source>
</evidence>
<organism evidence="7 8">
    <name type="scientific">Seleniivibrio woodruffii</name>
    <dbReference type="NCBI Taxonomy" id="1078050"/>
    <lineage>
        <taxon>Bacteria</taxon>
        <taxon>Pseudomonadati</taxon>
        <taxon>Deferribacterota</taxon>
        <taxon>Deferribacteres</taxon>
        <taxon>Deferribacterales</taxon>
        <taxon>Geovibrionaceae</taxon>
        <taxon>Seleniivibrio</taxon>
    </lineage>
</organism>
<dbReference type="CDD" id="cd01335">
    <property type="entry name" value="Radical_SAM"/>
    <property type="match status" value="1"/>
</dbReference>
<dbReference type="OrthoDB" id="5405220at2"/>
<keyword evidence="2" id="KW-0949">S-adenosyl-L-methionine</keyword>
<proteinExistence type="predicted"/>
<dbReference type="AlphaFoldDB" id="A0A4R1KB86"/>
<evidence type="ECO:0000256" key="1">
    <source>
        <dbReference type="ARBA" id="ARBA00001966"/>
    </source>
</evidence>
<dbReference type="Pfam" id="PF04055">
    <property type="entry name" value="Radical_SAM"/>
    <property type="match status" value="1"/>
</dbReference>
<feature type="domain" description="Radical SAM core" evidence="6">
    <location>
        <begin position="51"/>
        <end position="272"/>
    </location>
</feature>
<dbReference type="InterPro" id="IPR058240">
    <property type="entry name" value="rSAM_sf"/>
</dbReference>
<keyword evidence="8" id="KW-1185">Reference proteome</keyword>
<dbReference type="GO" id="GO:0046872">
    <property type="term" value="F:metal ion binding"/>
    <property type="evidence" value="ECO:0007669"/>
    <property type="project" value="UniProtKB-KW"/>
</dbReference>
<reference evidence="7 8" key="1">
    <citation type="submission" date="2019-03" db="EMBL/GenBank/DDBJ databases">
        <title>Genomic Encyclopedia of Type Strains, Phase IV (KMG-IV): sequencing the most valuable type-strain genomes for metagenomic binning, comparative biology and taxonomic classification.</title>
        <authorList>
            <person name="Goeker M."/>
        </authorList>
    </citation>
    <scope>NUCLEOTIDE SEQUENCE [LARGE SCALE GENOMIC DNA]</scope>
    <source>
        <strain evidence="7 8">DSM 24984</strain>
    </source>
</reference>
<name>A0A4R1KB86_9BACT</name>
<dbReference type="Proteomes" id="UP000294614">
    <property type="component" value="Unassembled WGS sequence"/>
</dbReference>
<evidence type="ECO:0000256" key="4">
    <source>
        <dbReference type="ARBA" id="ARBA00023004"/>
    </source>
</evidence>
<dbReference type="SFLD" id="SFLDS00029">
    <property type="entry name" value="Radical_SAM"/>
    <property type="match status" value="1"/>
</dbReference>
<evidence type="ECO:0000313" key="8">
    <source>
        <dbReference type="Proteomes" id="UP000294614"/>
    </source>
</evidence>